<dbReference type="Proteomes" id="UP000274556">
    <property type="component" value="Unassembled WGS sequence"/>
</dbReference>
<dbReference type="PANTHER" id="PTHR30164:SF2">
    <property type="entry name" value="PROTEIN MTFA"/>
    <property type="match status" value="1"/>
</dbReference>
<organism evidence="1 2">
    <name type="scientific">Thiocapsa rosea</name>
    <dbReference type="NCBI Taxonomy" id="69360"/>
    <lineage>
        <taxon>Bacteria</taxon>
        <taxon>Pseudomonadati</taxon>
        <taxon>Pseudomonadota</taxon>
        <taxon>Gammaproteobacteria</taxon>
        <taxon>Chromatiales</taxon>
        <taxon>Chromatiaceae</taxon>
        <taxon>Thiocapsa</taxon>
    </lineage>
</organism>
<dbReference type="InterPro" id="IPR024079">
    <property type="entry name" value="MetalloPept_cat_dom_sf"/>
</dbReference>
<dbReference type="PANTHER" id="PTHR30164">
    <property type="entry name" value="MTFA PEPTIDASE"/>
    <property type="match status" value="1"/>
</dbReference>
<dbReference type="GO" id="GO:0008237">
    <property type="term" value="F:metallopeptidase activity"/>
    <property type="evidence" value="ECO:0007669"/>
    <property type="project" value="InterPro"/>
</dbReference>
<name>A0A495V7B6_9GAMM</name>
<dbReference type="OrthoDB" id="9786424at2"/>
<protein>
    <recommendedName>
        <fullName evidence="3">Zinc-dependent peptidase</fullName>
    </recommendedName>
</protein>
<proteinExistence type="predicted"/>
<dbReference type="InterPro" id="IPR042252">
    <property type="entry name" value="MtfA_N"/>
</dbReference>
<dbReference type="SUPFAM" id="SSF55486">
    <property type="entry name" value="Metalloproteases ('zincins'), catalytic domain"/>
    <property type="match status" value="1"/>
</dbReference>
<dbReference type="GO" id="GO:0004177">
    <property type="term" value="F:aminopeptidase activity"/>
    <property type="evidence" value="ECO:0007669"/>
    <property type="project" value="TreeGrafter"/>
</dbReference>
<dbReference type="AlphaFoldDB" id="A0A495V7B6"/>
<evidence type="ECO:0000313" key="2">
    <source>
        <dbReference type="Proteomes" id="UP000274556"/>
    </source>
</evidence>
<gene>
    <name evidence="1" type="ORF">BDD21_1625</name>
</gene>
<reference evidence="1 2" key="1">
    <citation type="submission" date="2018-10" db="EMBL/GenBank/DDBJ databases">
        <title>Genomic Encyclopedia of Archaeal and Bacterial Type Strains, Phase II (KMG-II): from individual species to whole genera.</title>
        <authorList>
            <person name="Goeker M."/>
        </authorList>
    </citation>
    <scope>NUCLEOTIDE SEQUENCE [LARGE SCALE GENOMIC DNA]</scope>
    <source>
        <strain evidence="1 2">DSM 235</strain>
    </source>
</reference>
<comment type="caution">
    <text evidence="1">The sequence shown here is derived from an EMBL/GenBank/DDBJ whole genome shotgun (WGS) entry which is preliminary data.</text>
</comment>
<keyword evidence="2" id="KW-1185">Reference proteome</keyword>
<dbReference type="Gene3D" id="1.10.472.150">
    <property type="entry name" value="Glucose-regulated metallo-peptidase M90, N-terminal domain"/>
    <property type="match status" value="1"/>
</dbReference>
<dbReference type="EMBL" id="RBXL01000001">
    <property type="protein sequence ID" value="RKT44247.1"/>
    <property type="molecule type" value="Genomic_DNA"/>
</dbReference>
<dbReference type="InterPro" id="IPR010384">
    <property type="entry name" value="MtfA_fam"/>
</dbReference>
<dbReference type="Pfam" id="PF06167">
    <property type="entry name" value="Peptidase_M90"/>
    <property type="match status" value="1"/>
</dbReference>
<dbReference type="GO" id="GO:0005829">
    <property type="term" value="C:cytosol"/>
    <property type="evidence" value="ECO:0007669"/>
    <property type="project" value="TreeGrafter"/>
</dbReference>
<accession>A0A495V7B6</accession>
<sequence length="262" mass="29675">MGGLTAWWQERVLERARASVDPHDLARVRDALPLLEDLTEEDMQRLADLALLFLRDKRLDPAQGLELTDAMRLAIALQACLPVLELGLDWYRGWYAVIVYPEEFVPEREVMGDDGVVWTEHEAKSGEAWEQGPVILSWADVEAGMERDGYNVVIHELAHKLDMRDGAANGCPPLHAGMSPKVWAETFSAAYEDLCRRVDADEDTPIDPYATESPAEFFAVVSECFFELPDLLHREYPQVYDRLKAFYRQDPLARAGRAADTL</sequence>
<evidence type="ECO:0000313" key="1">
    <source>
        <dbReference type="EMBL" id="RKT44247.1"/>
    </source>
</evidence>
<dbReference type="Gene3D" id="3.40.390.10">
    <property type="entry name" value="Collagenase (Catalytic Domain)"/>
    <property type="match status" value="1"/>
</dbReference>
<evidence type="ECO:0008006" key="3">
    <source>
        <dbReference type="Google" id="ProtNLM"/>
    </source>
</evidence>
<dbReference type="RefSeq" id="WP_120796709.1">
    <property type="nucleotide sequence ID" value="NZ_RBXL01000001.1"/>
</dbReference>
<dbReference type="FunFam" id="3.40.390.10:FF:000012">
    <property type="entry name" value="Protein MtfA"/>
    <property type="match status" value="1"/>
</dbReference>
<dbReference type="CDD" id="cd20169">
    <property type="entry name" value="Peptidase_M90_mtfA"/>
    <property type="match status" value="1"/>
</dbReference>